<proteinExistence type="predicted"/>
<dbReference type="InterPro" id="IPR050902">
    <property type="entry name" value="ABC_Transporter_SBP"/>
</dbReference>
<dbReference type="InterPro" id="IPR054828">
    <property type="entry name" value="Vit_B12_bind_prot"/>
</dbReference>
<dbReference type="InterPro" id="IPR002491">
    <property type="entry name" value="ABC_transptr_periplasmic_BD"/>
</dbReference>
<evidence type="ECO:0000259" key="2">
    <source>
        <dbReference type="PROSITE" id="PS50983"/>
    </source>
</evidence>
<evidence type="ECO:0000313" key="4">
    <source>
        <dbReference type="Proteomes" id="UP000414233"/>
    </source>
</evidence>
<evidence type="ECO:0000313" key="3">
    <source>
        <dbReference type="EMBL" id="VVE47440.1"/>
    </source>
</evidence>
<dbReference type="PANTHER" id="PTHR30535:SF35">
    <property type="entry name" value="PERIPLASMIC BINDING PROTEIN"/>
    <property type="match status" value="1"/>
</dbReference>
<evidence type="ECO:0000256" key="1">
    <source>
        <dbReference type="ARBA" id="ARBA00022729"/>
    </source>
</evidence>
<dbReference type="Proteomes" id="UP000414233">
    <property type="component" value="Unassembled WGS sequence"/>
</dbReference>
<dbReference type="AlphaFoldDB" id="A0A5E4YG83"/>
<reference evidence="3 4" key="1">
    <citation type="submission" date="2019-08" db="EMBL/GenBank/DDBJ databases">
        <authorList>
            <person name="Peeters C."/>
        </authorList>
    </citation>
    <scope>NUCLEOTIDE SEQUENCE [LARGE SCALE GENOMIC DNA]</scope>
    <source>
        <strain evidence="3 4">LMG 30175</strain>
    </source>
</reference>
<dbReference type="NCBIfam" id="NF038402">
    <property type="entry name" value="TroA_like"/>
    <property type="match status" value="1"/>
</dbReference>
<organism evidence="3 4">
    <name type="scientific">Pandoraea terrae</name>
    <dbReference type="NCBI Taxonomy" id="1537710"/>
    <lineage>
        <taxon>Bacteria</taxon>
        <taxon>Pseudomonadati</taxon>
        <taxon>Pseudomonadota</taxon>
        <taxon>Betaproteobacteria</taxon>
        <taxon>Burkholderiales</taxon>
        <taxon>Burkholderiaceae</taxon>
        <taxon>Pandoraea</taxon>
    </lineage>
</organism>
<dbReference type="RefSeq" id="WP_420819666.1">
    <property type="nucleotide sequence ID" value="NZ_CABPRZ010000023.1"/>
</dbReference>
<sequence length="265" mass="29368">MPDALFVDAVGRHHALAGHDCRIVSLVPSLTELLFALGLDDRIVGRTGFCVHPRERVANLPKVGGTKAVKLDRLRALAPTHVIVNIDENERDTVDEIAAFVPNVIVTHPCAPDDNIALYHLLGGIFGRLPEAQALSVALQHGIDTLRAAAWPQRRVLYLIWRAPWMTVSPDTYISAMLRLVEWRTMPASPAVRYPVVELDDTTLADIDLILLSTEPYRFRETHVAEIQAMTGKPVRLVDGEMISWYGSRAIAGLAYLRDFAQAPD</sequence>
<dbReference type="PROSITE" id="PS50983">
    <property type="entry name" value="FE_B12_PBP"/>
    <property type="match status" value="1"/>
</dbReference>
<keyword evidence="1" id="KW-0732">Signal</keyword>
<keyword evidence="4" id="KW-1185">Reference proteome</keyword>
<dbReference type="SUPFAM" id="SSF53807">
    <property type="entry name" value="Helical backbone' metal receptor"/>
    <property type="match status" value="1"/>
</dbReference>
<accession>A0A5E4YG83</accession>
<dbReference type="Pfam" id="PF01497">
    <property type="entry name" value="Peripla_BP_2"/>
    <property type="match status" value="1"/>
</dbReference>
<dbReference type="PANTHER" id="PTHR30535">
    <property type="entry name" value="VITAMIN B12-BINDING PROTEIN"/>
    <property type="match status" value="1"/>
</dbReference>
<gene>
    <name evidence="3" type="ORF">PTE30175_04385</name>
</gene>
<name>A0A5E4YG83_9BURK</name>
<feature type="domain" description="Fe/B12 periplasmic-binding" evidence="2">
    <location>
        <begin position="22"/>
        <end position="265"/>
    </location>
</feature>
<dbReference type="Gene3D" id="3.40.50.1980">
    <property type="entry name" value="Nitrogenase molybdenum iron protein domain"/>
    <property type="match status" value="2"/>
</dbReference>
<dbReference type="EMBL" id="CABPRZ010000023">
    <property type="protein sequence ID" value="VVE47440.1"/>
    <property type="molecule type" value="Genomic_DNA"/>
</dbReference>
<protein>
    <submittedName>
        <fullName evidence="3">Cobalamin-binding protein</fullName>
    </submittedName>
</protein>